<evidence type="ECO:0008006" key="3">
    <source>
        <dbReference type="Google" id="ProtNLM"/>
    </source>
</evidence>
<dbReference type="EMBL" id="HACM01011625">
    <property type="protein sequence ID" value="CRZ12067.1"/>
    <property type="molecule type" value="Transcribed_RNA"/>
</dbReference>
<feature type="transmembrane region" description="Helical" evidence="1">
    <location>
        <begin position="31"/>
        <end position="50"/>
    </location>
</feature>
<dbReference type="InterPro" id="IPR036305">
    <property type="entry name" value="RGS_sf"/>
</dbReference>
<reference evidence="2" key="1">
    <citation type="submission" date="2015-04" db="EMBL/GenBank/DDBJ databases">
        <title>The genome sequence of the plant pathogenic Rhizarian Plasmodiophora brassicae reveals insights in its biotrophic life cycle and the origin of chitin synthesis.</title>
        <authorList>
            <person name="Schwelm A."/>
            <person name="Fogelqvist J."/>
            <person name="Knaust A."/>
            <person name="Julke S."/>
            <person name="Lilja T."/>
            <person name="Dhandapani V."/>
            <person name="Bonilla-Rosso G."/>
            <person name="Karlsson M."/>
            <person name="Shevchenko A."/>
            <person name="Choi S.R."/>
            <person name="Kim H.G."/>
            <person name="Park J.Y."/>
            <person name="Lim Y.P."/>
            <person name="Ludwig-Muller J."/>
            <person name="Dixelius C."/>
        </authorList>
    </citation>
    <scope>NUCLEOTIDE SEQUENCE</scope>
    <source>
        <tissue evidence="2">Potato root galls</tissue>
    </source>
</reference>
<dbReference type="SUPFAM" id="SSF48097">
    <property type="entry name" value="Regulator of G-protein signaling, RGS"/>
    <property type="match status" value="1"/>
</dbReference>
<protein>
    <recommendedName>
        <fullName evidence="3">RGS domain-containing protein</fullName>
    </recommendedName>
</protein>
<dbReference type="AlphaFoldDB" id="A0A0H5REV5"/>
<evidence type="ECO:0000256" key="1">
    <source>
        <dbReference type="SAM" id="Phobius"/>
    </source>
</evidence>
<evidence type="ECO:0000313" key="2">
    <source>
        <dbReference type="EMBL" id="CRZ12067.1"/>
    </source>
</evidence>
<accession>A0A0H5REV5</accession>
<keyword evidence="1" id="KW-0812">Transmembrane</keyword>
<dbReference type="InterPro" id="IPR044926">
    <property type="entry name" value="RGS_subdomain_2"/>
</dbReference>
<organism evidence="2">
    <name type="scientific">Spongospora subterranea</name>
    <dbReference type="NCBI Taxonomy" id="70186"/>
    <lineage>
        <taxon>Eukaryota</taxon>
        <taxon>Sar</taxon>
        <taxon>Rhizaria</taxon>
        <taxon>Endomyxa</taxon>
        <taxon>Phytomyxea</taxon>
        <taxon>Plasmodiophorida</taxon>
        <taxon>Plasmodiophoridae</taxon>
        <taxon>Spongospora</taxon>
    </lineage>
</organism>
<keyword evidence="1" id="KW-0472">Membrane</keyword>
<proteinExistence type="predicted"/>
<sequence>MSWSLGAFCAYKLKMVSDSIGIKKSLKNMSLTFVIMYVIFLVLTVLSGIISPEYNISNHILIVGYCIIFYFVIVMPVHQTYSLAVSHEVDDNQIRRFLSDSKRFDAFYAHAKTEFNVENLLFWRDIHSIVSHNRRKHSTSPSMGKHWSKMTAKLSNKNNGKSIDFANADLNEPEVFEVIYQRYICDGAPMQVHWFDHGDALWLTADLELLLQINLPDKILKSMRQYYESMRDTEGGCANMTAQMAIYKEALSSIEHLMSTGN</sequence>
<feature type="transmembrane region" description="Helical" evidence="1">
    <location>
        <begin position="56"/>
        <end position="77"/>
    </location>
</feature>
<dbReference type="Gene3D" id="1.10.167.10">
    <property type="entry name" value="Regulator of G-protein Signalling 4, domain 2"/>
    <property type="match status" value="1"/>
</dbReference>
<name>A0A0H5REV5_9EUKA</name>
<keyword evidence="1" id="KW-1133">Transmembrane helix</keyword>